<protein>
    <submittedName>
        <fullName evidence="2">Membrane protein insertion efficiency factor YidD</fullName>
    </submittedName>
</protein>
<dbReference type="InterPro" id="IPR002696">
    <property type="entry name" value="Membr_insert_effic_factor_YidD"/>
</dbReference>
<accession>A0A7C6A8A3</accession>
<keyword evidence="1" id="KW-0812">Transmembrane</keyword>
<name>A0A7C6A8A3_UNCW3</name>
<sequence>MRKRIFFSIIFLFQISITKNRYDALTITSDWLLSFYKRVISPLQGQHICNFSPTCSQFSRQAINRYGFLTGLIMTADRLQRCNPSAWQYLGAYYFGLRDTRIFDPPENHYLLAAPKPDLSAMNGHKLRVEIEAEKSRSAIPCPWLFEPVNVQNFADYLFNSHDFERACAEYKRLYFLSTDKRIKKYAQLMMGESYLANKEFKNALLTFSNLDDSGFIDLKRYNQARIYLELGEYQTARQTLFLIKDTNLLRLTQILIGWSYFREKNFASGAMIFNSLTDDSLLNNLIYFTGQNLSKRSRLISTTLSTILPGLGQIYSGRLGDGLYSLLTIATTTTITLYYWQNDQSKVKFSIFAFLTGLFWLGNIYGANIAARDFNEYQQNNYLAKIEEILNRIDLKPNYQFLLTQ</sequence>
<organism evidence="2">
    <name type="scientific">candidate division WOR-3 bacterium</name>
    <dbReference type="NCBI Taxonomy" id="2052148"/>
    <lineage>
        <taxon>Bacteria</taxon>
        <taxon>Bacteria division WOR-3</taxon>
    </lineage>
</organism>
<feature type="transmembrane region" description="Helical" evidence="1">
    <location>
        <begin position="353"/>
        <end position="372"/>
    </location>
</feature>
<keyword evidence="1" id="KW-1133">Transmembrane helix</keyword>
<keyword evidence="1" id="KW-0472">Membrane</keyword>
<dbReference type="EMBL" id="DTLI01000056">
    <property type="protein sequence ID" value="HHS51690.1"/>
    <property type="molecule type" value="Genomic_DNA"/>
</dbReference>
<dbReference type="PANTHER" id="PTHR33383">
    <property type="entry name" value="MEMBRANE PROTEIN INSERTION EFFICIENCY FACTOR-RELATED"/>
    <property type="match status" value="1"/>
</dbReference>
<evidence type="ECO:0000256" key="1">
    <source>
        <dbReference type="SAM" id="Phobius"/>
    </source>
</evidence>
<dbReference type="InterPro" id="IPR011990">
    <property type="entry name" value="TPR-like_helical_dom_sf"/>
</dbReference>
<feature type="transmembrane region" description="Helical" evidence="1">
    <location>
        <begin position="323"/>
        <end position="341"/>
    </location>
</feature>
<proteinExistence type="predicted"/>
<dbReference type="Gene3D" id="1.25.40.10">
    <property type="entry name" value="Tetratricopeptide repeat domain"/>
    <property type="match status" value="1"/>
</dbReference>
<dbReference type="NCBIfam" id="TIGR00278">
    <property type="entry name" value="membrane protein insertion efficiency factor YidD"/>
    <property type="match status" value="1"/>
</dbReference>
<dbReference type="AlphaFoldDB" id="A0A7C6A8A3"/>
<evidence type="ECO:0000313" key="2">
    <source>
        <dbReference type="EMBL" id="HHS51690.1"/>
    </source>
</evidence>
<dbReference type="PANTHER" id="PTHR33383:SF1">
    <property type="entry name" value="MEMBRANE PROTEIN INSERTION EFFICIENCY FACTOR-RELATED"/>
    <property type="match status" value="1"/>
</dbReference>
<reference evidence="2" key="1">
    <citation type="journal article" date="2020" name="mSystems">
        <title>Genome- and Community-Level Interaction Insights into Carbon Utilization and Element Cycling Functions of Hydrothermarchaeota in Hydrothermal Sediment.</title>
        <authorList>
            <person name="Zhou Z."/>
            <person name="Liu Y."/>
            <person name="Xu W."/>
            <person name="Pan J."/>
            <person name="Luo Z.H."/>
            <person name="Li M."/>
        </authorList>
    </citation>
    <scope>NUCLEOTIDE SEQUENCE [LARGE SCALE GENOMIC DNA]</scope>
    <source>
        <strain evidence="2">SpSt-876</strain>
    </source>
</reference>
<comment type="caution">
    <text evidence="2">The sequence shown here is derived from an EMBL/GenBank/DDBJ whole genome shotgun (WGS) entry which is preliminary data.</text>
</comment>
<dbReference type="SMART" id="SM01234">
    <property type="entry name" value="Haemolytic"/>
    <property type="match status" value="1"/>
</dbReference>
<gene>
    <name evidence="2" type="ORF">ENW73_02325</name>
</gene>
<dbReference type="Pfam" id="PF01809">
    <property type="entry name" value="YidD"/>
    <property type="match status" value="1"/>
</dbReference>